<feature type="transmembrane region" description="Helical" evidence="22">
    <location>
        <begin position="594"/>
        <end position="616"/>
    </location>
</feature>
<dbReference type="Gene3D" id="3.40.630.10">
    <property type="entry name" value="Zn peptidases"/>
    <property type="match status" value="1"/>
</dbReference>
<keyword evidence="6" id="KW-0031">Aminopeptidase</keyword>
<dbReference type="AlphaFoldDB" id="A0A367L7Y1"/>
<feature type="region of interest" description="Disordered" evidence="23">
    <location>
        <begin position="355"/>
        <end position="382"/>
    </location>
</feature>
<protein>
    <recommendedName>
        <fullName evidence="21 22">Multifunctional fusion protein</fullName>
    </recommendedName>
    <domain>
        <recommendedName>
            <fullName evidence="21">Peptide hydrolase</fullName>
            <ecNumber evidence="21">3.4.-.-</ecNumber>
        </recommendedName>
    </domain>
    <domain>
        <recommendedName>
            <fullName evidence="22">Mannosyltransferase</fullName>
            <ecNumber evidence="22">2.4.1.-</ecNumber>
        </recommendedName>
    </domain>
</protein>
<dbReference type="PANTHER" id="PTHR22760">
    <property type="entry name" value="GLYCOSYLTRANSFERASE"/>
    <property type="match status" value="1"/>
</dbReference>
<dbReference type="EMBL" id="LKCN02000012">
    <property type="protein sequence ID" value="RCI10342.1"/>
    <property type="molecule type" value="Genomic_DNA"/>
</dbReference>
<dbReference type="GO" id="GO:0006487">
    <property type="term" value="P:protein N-linked glycosylation"/>
    <property type="evidence" value="ECO:0007669"/>
    <property type="project" value="TreeGrafter"/>
</dbReference>
<evidence type="ECO:0000256" key="16">
    <source>
        <dbReference type="ARBA" id="ARBA00022989"/>
    </source>
</evidence>
<evidence type="ECO:0000313" key="26">
    <source>
        <dbReference type="Proteomes" id="UP000253664"/>
    </source>
</evidence>
<feature type="transmembrane region" description="Helical" evidence="22">
    <location>
        <begin position="521"/>
        <end position="543"/>
    </location>
</feature>
<evidence type="ECO:0000256" key="7">
    <source>
        <dbReference type="ARBA" id="ARBA00022670"/>
    </source>
</evidence>
<feature type="transmembrane region" description="Helical" evidence="22">
    <location>
        <begin position="757"/>
        <end position="776"/>
    </location>
</feature>
<dbReference type="InterPro" id="IPR005599">
    <property type="entry name" value="GPI_mannosylTrfase"/>
</dbReference>
<keyword evidence="17 22" id="KW-0472">Membrane</keyword>
<evidence type="ECO:0000256" key="4">
    <source>
        <dbReference type="ARBA" id="ARBA00007063"/>
    </source>
</evidence>
<dbReference type="GO" id="GO:0046872">
    <property type="term" value="F:metal ion binding"/>
    <property type="evidence" value="ECO:0007669"/>
    <property type="project" value="UniProtKB-KW"/>
</dbReference>
<evidence type="ECO:0000256" key="6">
    <source>
        <dbReference type="ARBA" id="ARBA00022438"/>
    </source>
</evidence>
<feature type="domain" description="Peptidase M28" evidence="24">
    <location>
        <begin position="130"/>
        <end position="336"/>
    </location>
</feature>
<feature type="signal peptide" evidence="21">
    <location>
        <begin position="1"/>
        <end position="19"/>
    </location>
</feature>
<evidence type="ECO:0000256" key="20">
    <source>
        <dbReference type="ARBA" id="ARBA00043962"/>
    </source>
</evidence>
<comment type="caution">
    <text evidence="25">The sequence shown here is derived from an EMBL/GenBank/DDBJ whole genome shotgun (WGS) entry which is preliminary data.</text>
</comment>
<sequence length="954" mass="106895">MRFPMTAAVVPILLSTSSSLLTHPSIDDDDACYPPGQDDFYGTKAAVSYPRACVHQATVRSLADTMDASRMRQRLDYLTGFRTRHWSSTLGRRASDWLLSHISDMIDTASLPRPSAFVYGISHPWRQQSIIATIPGLTDNTVIISAHLDSVNSILPRLLSAPGADDDGSGVVTILEALQALLRDEHINGGNARNTIEFHWYSAEEAQMLGSAAIFKTYRMLGRRVKAMLQQDMTGYIQRTVDAGEPESIGVVVDYVHPGLTRFVKTVIDEYCNIPWVETRCGYPCSDHVSALENGFPSAFALESAVEYKNPYIHTPYDVVHYLSFEHMLEHARLTLGFAYELAWYDFEKNKSSEGKRREHVPHHPQFEHPTASHAKKKKKRRGPYPIEPITAFYLFLAANTVAAMWAPIQDCDETFNYWEPTHYLSNGYGLQTWEYSPDYAIRSWLYVALHAVVGSVRRLLPRSTKVSEFYFVRFTLAFICALCQTVFFKAICTSLNARVAIFFLIATVSSPGNFHASAAFLPSSFAMYMVMLGAACFMNWLGGLKTSRGIFWFAVAGILGWPFAAALCVPFIIEEVVFAVFSGGEAAFEAAVRLFRGAVAGLIVLLVDFLVNLFFYRRMTVVTWNIIKYNILSSAGGPELYGTEPWHFYLRNLALNFNIWFALALLALPIFFLQKVLSTSGHGFQSGLRTVVFVAPFYMWLAIFTAQPHKEERFMYPLYPFLALNASISLHMLLSAMGRASSGTLMGKIPGRLKLLGAGLVLLLSLCLGLARSYGVYSAYSAPMRVYEPLWGDDAVGGPEDLVCFGKEWYRFPSSYFLPRDMHAKFIRSAFRGLLPGEFAEARTGFGSWGGTWLPTSGLNDGNVEDASKYVELRACSLLVDTQYPERTEEPPPPPPDEPDYVADDETWETIRCEPFLDAASTHLVARALWMPDLGAVPHRLRRRWGRLYGGEL</sequence>
<comment type="subunit">
    <text evidence="5">Monomer.</text>
</comment>
<keyword evidence="26" id="KW-1185">Reference proteome</keyword>
<feature type="transmembrane region" description="Helical" evidence="22">
    <location>
        <begin position="719"/>
        <end position="737"/>
    </location>
</feature>
<dbReference type="GO" id="GO:0000026">
    <property type="term" value="F:alpha-1,2-mannosyltransferase activity"/>
    <property type="evidence" value="ECO:0007669"/>
    <property type="project" value="TreeGrafter"/>
</dbReference>
<keyword evidence="8 22" id="KW-0328">Glycosyltransferase</keyword>
<evidence type="ECO:0000256" key="10">
    <source>
        <dbReference type="ARBA" id="ARBA00022692"/>
    </source>
</evidence>
<feature type="transmembrane region" description="Helical" evidence="22">
    <location>
        <begin position="470"/>
        <end position="489"/>
    </location>
</feature>
<dbReference type="EC" id="3.4.-.-" evidence="21"/>
<evidence type="ECO:0000256" key="18">
    <source>
        <dbReference type="ARBA" id="ARBA00023157"/>
    </source>
</evidence>
<gene>
    <name evidence="25" type="ORF">L249_4341</name>
</gene>
<dbReference type="SUPFAM" id="SSF53187">
    <property type="entry name" value="Zn-dependent exopeptidases"/>
    <property type="match status" value="1"/>
</dbReference>
<evidence type="ECO:0000256" key="19">
    <source>
        <dbReference type="ARBA" id="ARBA00043843"/>
    </source>
</evidence>
<dbReference type="OrthoDB" id="497541at2759"/>
<evidence type="ECO:0000256" key="22">
    <source>
        <dbReference type="RuleBase" id="RU363075"/>
    </source>
</evidence>
<keyword evidence="15 21" id="KW-0862">Zinc</keyword>
<name>A0A367L7Y1_9HYPO</name>
<keyword evidence="7 21" id="KW-0645">Protease</keyword>
<dbReference type="Pfam" id="PF04389">
    <property type="entry name" value="Peptidase_M28"/>
    <property type="match status" value="1"/>
</dbReference>
<dbReference type="PANTHER" id="PTHR22760:SF2">
    <property type="entry name" value="ALPHA-1,2-MANNOSYLTRANSFERASE ALG9"/>
    <property type="match status" value="1"/>
</dbReference>
<evidence type="ECO:0000259" key="24">
    <source>
        <dbReference type="Pfam" id="PF04389"/>
    </source>
</evidence>
<keyword evidence="12 21" id="KW-0732">Signal</keyword>
<evidence type="ECO:0000256" key="1">
    <source>
        <dbReference type="ARBA" id="ARBA00001947"/>
    </source>
</evidence>
<comment type="function">
    <text evidence="19">Extracellular aminopeptidase that allows assimilation of proteinaceous substrates.</text>
</comment>
<evidence type="ECO:0000256" key="15">
    <source>
        <dbReference type="ARBA" id="ARBA00022833"/>
    </source>
</evidence>
<keyword evidence="16 22" id="KW-1133">Transmembrane helix</keyword>
<comment type="subcellular location">
    <subcellularLocation>
        <location evidence="2 22">Endoplasmic reticulum membrane</location>
        <topology evidence="2 22">Multi-pass membrane protein</topology>
    </subcellularLocation>
</comment>
<dbReference type="EC" id="2.4.1.-" evidence="22"/>
<dbReference type="InterPro" id="IPR007484">
    <property type="entry name" value="Peptidase_M28"/>
</dbReference>
<reference evidence="25 26" key="1">
    <citation type="journal article" date="2015" name="BMC Genomics">
        <title>Insights from the genome of Ophiocordyceps polyrhachis-furcata to pathogenicity and host specificity in insect fungi.</title>
        <authorList>
            <person name="Wichadakul D."/>
            <person name="Kobmoo N."/>
            <person name="Ingsriswang S."/>
            <person name="Tangphatsornruang S."/>
            <person name="Chantasingh D."/>
            <person name="Luangsa-ard J.J."/>
            <person name="Eurwilaichitr L."/>
        </authorList>
    </citation>
    <scope>NUCLEOTIDE SEQUENCE [LARGE SCALE GENOMIC DNA]</scope>
    <source>
        <strain evidence="25 26">BCC 54312</strain>
    </source>
</reference>
<comment type="similarity">
    <text evidence="20">Belongs to the peptidase M28 family. M28E subfamily.</text>
</comment>
<comment type="cofactor">
    <cofactor evidence="1">
        <name>Zn(2+)</name>
        <dbReference type="ChEBI" id="CHEBI:29105"/>
    </cofactor>
</comment>
<dbReference type="GO" id="GO:0006508">
    <property type="term" value="P:proteolysis"/>
    <property type="evidence" value="ECO:0007669"/>
    <property type="project" value="UniProtKB-KW"/>
</dbReference>
<feature type="chain" id="PRO_5016485289" description="Multifunctional fusion protein" evidence="21">
    <location>
        <begin position="20"/>
        <end position="954"/>
    </location>
</feature>
<dbReference type="FunFam" id="3.40.630.10:FF:000042">
    <property type="entry name" value="Peptide hydrolase"/>
    <property type="match status" value="1"/>
</dbReference>
<evidence type="ECO:0000256" key="8">
    <source>
        <dbReference type="ARBA" id="ARBA00022676"/>
    </source>
</evidence>
<keyword evidence="11 21" id="KW-0479">Metal-binding</keyword>
<feature type="transmembrane region" description="Helical" evidence="22">
    <location>
        <begin position="550"/>
        <end position="574"/>
    </location>
</feature>
<evidence type="ECO:0000256" key="11">
    <source>
        <dbReference type="ARBA" id="ARBA00022723"/>
    </source>
</evidence>
<accession>A0A367L7Y1</accession>
<evidence type="ECO:0000256" key="13">
    <source>
        <dbReference type="ARBA" id="ARBA00022801"/>
    </source>
</evidence>
<comment type="pathway">
    <text evidence="3">Protein modification; protein glycosylation.</text>
</comment>
<evidence type="ECO:0000256" key="5">
    <source>
        <dbReference type="ARBA" id="ARBA00011245"/>
    </source>
</evidence>
<keyword evidence="10 22" id="KW-0812">Transmembrane</keyword>
<evidence type="ECO:0000256" key="21">
    <source>
        <dbReference type="RuleBase" id="RU361240"/>
    </source>
</evidence>
<organism evidence="25 26">
    <name type="scientific">Ophiocordyceps polyrhachis-furcata BCC 54312</name>
    <dbReference type="NCBI Taxonomy" id="1330021"/>
    <lineage>
        <taxon>Eukaryota</taxon>
        <taxon>Fungi</taxon>
        <taxon>Dikarya</taxon>
        <taxon>Ascomycota</taxon>
        <taxon>Pezizomycotina</taxon>
        <taxon>Sordariomycetes</taxon>
        <taxon>Hypocreomycetidae</taxon>
        <taxon>Hypocreales</taxon>
        <taxon>Ophiocordycipitaceae</taxon>
        <taxon>Ophiocordyceps</taxon>
    </lineage>
</organism>
<evidence type="ECO:0000256" key="12">
    <source>
        <dbReference type="ARBA" id="ARBA00022729"/>
    </source>
</evidence>
<feature type="transmembrane region" description="Helical" evidence="22">
    <location>
        <begin position="687"/>
        <end position="707"/>
    </location>
</feature>
<dbReference type="GO" id="GO:0004177">
    <property type="term" value="F:aminopeptidase activity"/>
    <property type="evidence" value="ECO:0007669"/>
    <property type="project" value="UniProtKB-KW"/>
</dbReference>
<dbReference type="Proteomes" id="UP000253664">
    <property type="component" value="Unassembled WGS sequence"/>
</dbReference>
<keyword evidence="9" id="KW-0808">Transferase</keyword>
<evidence type="ECO:0000256" key="17">
    <source>
        <dbReference type="ARBA" id="ARBA00023136"/>
    </source>
</evidence>
<evidence type="ECO:0000256" key="3">
    <source>
        <dbReference type="ARBA" id="ARBA00004922"/>
    </source>
</evidence>
<dbReference type="Pfam" id="PF03901">
    <property type="entry name" value="Glyco_transf_22"/>
    <property type="match status" value="1"/>
</dbReference>
<dbReference type="UniPathway" id="UPA00378"/>
<evidence type="ECO:0000256" key="2">
    <source>
        <dbReference type="ARBA" id="ARBA00004477"/>
    </source>
</evidence>
<proteinExistence type="inferred from homology"/>
<feature type="transmembrane region" description="Helical" evidence="22">
    <location>
        <begin position="654"/>
        <end position="675"/>
    </location>
</feature>
<evidence type="ECO:0000256" key="23">
    <source>
        <dbReference type="SAM" id="MobiDB-lite"/>
    </source>
</evidence>
<feature type="transmembrane region" description="Helical" evidence="22">
    <location>
        <begin position="496"/>
        <end position="515"/>
    </location>
</feature>
<keyword evidence="18" id="KW-1015">Disulfide bond</keyword>
<evidence type="ECO:0000313" key="25">
    <source>
        <dbReference type="EMBL" id="RCI10342.1"/>
    </source>
</evidence>
<keyword evidence="13 21" id="KW-0378">Hydrolase</keyword>
<dbReference type="GO" id="GO:0005789">
    <property type="term" value="C:endoplasmic reticulum membrane"/>
    <property type="evidence" value="ECO:0007669"/>
    <property type="project" value="UniProtKB-SubCell"/>
</dbReference>
<comment type="similarity">
    <text evidence="4 22">Belongs to the glycosyltransferase 22 family.</text>
</comment>
<evidence type="ECO:0000256" key="14">
    <source>
        <dbReference type="ARBA" id="ARBA00022824"/>
    </source>
</evidence>
<evidence type="ECO:0000256" key="9">
    <source>
        <dbReference type="ARBA" id="ARBA00022679"/>
    </source>
</evidence>
<keyword evidence="14 22" id="KW-0256">Endoplasmic reticulum</keyword>
<dbReference type="STRING" id="1330021.A0A367L7Y1"/>